<dbReference type="AlphaFoldDB" id="A0A0F6VZP0"/>
<dbReference type="GO" id="GO:0005524">
    <property type="term" value="F:ATP binding"/>
    <property type="evidence" value="ECO:0007669"/>
    <property type="project" value="UniProtKB-KW"/>
</dbReference>
<evidence type="ECO:0000256" key="2">
    <source>
        <dbReference type="ARBA" id="ARBA00022840"/>
    </source>
</evidence>
<dbReference type="Gene3D" id="2.60.200.20">
    <property type="match status" value="1"/>
</dbReference>
<dbReference type="SMART" id="SM00382">
    <property type="entry name" value="AAA"/>
    <property type="match status" value="1"/>
</dbReference>
<dbReference type="EMBL" id="CP011125">
    <property type="protein sequence ID" value="AKF03723.1"/>
    <property type="molecule type" value="Genomic_DNA"/>
</dbReference>
<evidence type="ECO:0000313" key="5">
    <source>
        <dbReference type="EMBL" id="AKF03723.1"/>
    </source>
</evidence>
<dbReference type="Pfam" id="PF00498">
    <property type="entry name" value="FHA"/>
    <property type="match status" value="1"/>
</dbReference>
<dbReference type="KEGG" id="samy:DB32_000872"/>
<dbReference type="InterPro" id="IPR003593">
    <property type="entry name" value="AAA+_ATPase"/>
</dbReference>
<organism evidence="5 6">
    <name type="scientific">Sandaracinus amylolyticus</name>
    <dbReference type="NCBI Taxonomy" id="927083"/>
    <lineage>
        <taxon>Bacteria</taxon>
        <taxon>Pseudomonadati</taxon>
        <taxon>Myxococcota</taxon>
        <taxon>Polyangia</taxon>
        <taxon>Polyangiales</taxon>
        <taxon>Sandaracinaceae</taxon>
        <taxon>Sandaracinus</taxon>
    </lineage>
</organism>
<dbReference type="FunFam" id="3.40.50.300:FF:000006">
    <property type="entry name" value="DNA-binding transcriptional regulator NtrC"/>
    <property type="match status" value="1"/>
</dbReference>
<evidence type="ECO:0000313" key="6">
    <source>
        <dbReference type="Proteomes" id="UP000034883"/>
    </source>
</evidence>
<dbReference type="InterPro" id="IPR008984">
    <property type="entry name" value="SMAD_FHA_dom_sf"/>
</dbReference>
<dbReference type="Proteomes" id="UP000034883">
    <property type="component" value="Chromosome"/>
</dbReference>
<feature type="domain" description="FHA" evidence="3">
    <location>
        <begin position="45"/>
        <end position="94"/>
    </location>
</feature>
<evidence type="ECO:0000259" key="4">
    <source>
        <dbReference type="PROSITE" id="PS50045"/>
    </source>
</evidence>
<dbReference type="InterPro" id="IPR025662">
    <property type="entry name" value="Sigma_54_int_dom_ATP-bd_1"/>
</dbReference>
<dbReference type="RefSeq" id="WP_053231150.1">
    <property type="nucleotide sequence ID" value="NZ_CP011125.1"/>
</dbReference>
<dbReference type="PANTHER" id="PTHR32071">
    <property type="entry name" value="TRANSCRIPTIONAL REGULATORY PROTEIN"/>
    <property type="match status" value="1"/>
</dbReference>
<dbReference type="CDD" id="cd00060">
    <property type="entry name" value="FHA"/>
    <property type="match status" value="1"/>
</dbReference>
<dbReference type="PROSITE" id="PS50045">
    <property type="entry name" value="SIGMA54_INTERACT_4"/>
    <property type="match status" value="1"/>
</dbReference>
<proteinExistence type="predicted"/>
<keyword evidence="6" id="KW-1185">Reference proteome</keyword>
<dbReference type="OrthoDB" id="5111283at2"/>
<dbReference type="GO" id="GO:0006355">
    <property type="term" value="P:regulation of DNA-templated transcription"/>
    <property type="evidence" value="ECO:0007669"/>
    <property type="project" value="InterPro"/>
</dbReference>
<dbReference type="PROSITE" id="PS00676">
    <property type="entry name" value="SIGMA54_INTERACT_2"/>
    <property type="match status" value="1"/>
</dbReference>
<dbReference type="STRING" id="927083.DB32_000872"/>
<dbReference type="Gene3D" id="1.10.8.60">
    <property type="match status" value="1"/>
</dbReference>
<evidence type="ECO:0000259" key="3">
    <source>
        <dbReference type="PROSITE" id="PS50006"/>
    </source>
</evidence>
<accession>A0A0F6VZP0</accession>
<dbReference type="PROSITE" id="PS00675">
    <property type="entry name" value="SIGMA54_INTERACT_1"/>
    <property type="match status" value="1"/>
</dbReference>
<dbReference type="InterPro" id="IPR027417">
    <property type="entry name" value="P-loop_NTPase"/>
</dbReference>
<keyword evidence="2" id="KW-0067">ATP-binding</keyword>
<dbReference type="InterPro" id="IPR025943">
    <property type="entry name" value="Sigma_54_int_dom_ATP-bd_2"/>
</dbReference>
<dbReference type="InterPro" id="IPR002078">
    <property type="entry name" value="Sigma_54_int"/>
</dbReference>
<reference evidence="5 6" key="1">
    <citation type="submission" date="2015-03" db="EMBL/GenBank/DDBJ databases">
        <title>Genome assembly of Sandaracinus amylolyticus DSM 53668.</title>
        <authorList>
            <person name="Sharma G."/>
            <person name="Subramanian S."/>
        </authorList>
    </citation>
    <scope>NUCLEOTIDE SEQUENCE [LARGE SCALE GENOMIC DNA]</scope>
    <source>
        <strain evidence="5 6">DSM 53668</strain>
    </source>
</reference>
<feature type="domain" description="Sigma-54 factor interaction" evidence="4">
    <location>
        <begin position="129"/>
        <end position="350"/>
    </location>
</feature>
<sequence>MAWDEEVTAQAGAEAIATTSAELSLVHVHGPGLSSAVTMPLLDALVIGRAREPGVYAIPDARISRKHVRLVPEGDRVRVEDTSTNGTFVMGARVQRAIATDGDVIRTGDSLFVVRLRARGAIDASVAALLGTAPSMQRLRGAIGTVAPHDVPILVLGESGTGKELVARALHDTSGRSGAFVALNCGAIPEALAESQLFGHVAGAFTGARSDFPGVLRQAHGGTLFLDEIGEMPLAIQAKLLRALEERAVTPVGSTKTFAAQATIVAATHRDLRTAVDEGRFRGDLYSRLAGVVLRTPPLRERREDVLALVERTLGRSTSELDADLAEALLLHPWPFNVRELIRVATELRIRAAEGPLTLATIVDRLDVPALSARRVAVSTATTMESEAVVLVAPTIAPSPPAIVAPLRKKKSRPQRPPPDRAELAGLVEEHGTNVSRIARALGYSRRQTRRFLITFGWMSEDDAHE</sequence>
<dbReference type="SUPFAM" id="SSF49879">
    <property type="entry name" value="SMAD/FHA domain"/>
    <property type="match status" value="1"/>
</dbReference>
<keyword evidence="1" id="KW-0547">Nucleotide-binding</keyword>
<dbReference type="CDD" id="cd00009">
    <property type="entry name" value="AAA"/>
    <property type="match status" value="1"/>
</dbReference>
<evidence type="ECO:0000256" key="1">
    <source>
        <dbReference type="ARBA" id="ARBA00022741"/>
    </source>
</evidence>
<dbReference type="SUPFAM" id="SSF52540">
    <property type="entry name" value="P-loop containing nucleoside triphosphate hydrolases"/>
    <property type="match status" value="1"/>
</dbReference>
<dbReference type="SMART" id="SM00240">
    <property type="entry name" value="FHA"/>
    <property type="match status" value="1"/>
</dbReference>
<dbReference type="Gene3D" id="3.40.50.300">
    <property type="entry name" value="P-loop containing nucleotide triphosphate hydrolases"/>
    <property type="match status" value="1"/>
</dbReference>
<protein>
    <submittedName>
        <fullName evidence="5">Response regulator of zinc sigma-54-dependent two-component system</fullName>
    </submittedName>
</protein>
<dbReference type="PANTHER" id="PTHR32071:SF57">
    <property type="entry name" value="C4-DICARBOXYLATE TRANSPORT TRANSCRIPTIONAL REGULATORY PROTEIN DCTD"/>
    <property type="match status" value="1"/>
</dbReference>
<dbReference type="PROSITE" id="PS50006">
    <property type="entry name" value="FHA_DOMAIN"/>
    <property type="match status" value="1"/>
</dbReference>
<gene>
    <name evidence="5" type="ORF">DB32_000872</name>
</gene>
<name>A0A0F6VZP0_9BACT</name>
<dbReference type="Pfam" id="PF00158">
    <property type="entry name" value="Sigma54_activat"/>
    <property type="match status" value="1"/>
</dbReference>
<dbReference type="InterPro" id="IPR000253">
    <property type="entry name" value="FHA_dom"/>
</dbReference>